<dbReference type="GO" id="GO:0005832">
    <property type="term" value="C:chaperonin-containing T-complex"/>
    <property type="evidence" value="ECO:0007669"/>
    <property type="project" value="UniProtKB-ARBA"/>
</dbReference>
<comment type="subunit">
    <text evidence="5">Component of the T-complex protein 1 (TCP1) complex.</text>
</comment>
<organism evidence="20 21">
    <name type="scientific">Diversispora eburnea</name>
    <dbReference type="NCBI Taxonomy" id="1213867"/>
    <lineage>
        <taxon>Eukaryota</taxon>
        <taxon>Fungi</taxon>
        <taxon>Fungi incertae sedis</taxon>
        <taxon>Mucoromycota</taxon>
        <taxon>Glomeromycotina</taxon>
        <taxon>Glomeromycetes</taxon>
        <taxon>Diversisporales</taxon>
        <taxon>Diversisporaceae</taxon>
        <taxon>Diversispora</taxon>
    </lineage>
</organism>
<comment type="caution">
    <text evidence="20">The sequence shown here is derived from an EMBL/GenBank/DDBJ whole genome shotgun (WGS) entry which is preliminary data.</text>
</comment>
<dbReference type="PROSITE" id="PS00751">
    <property type="entry name" value="TCP1_2"/>
    <property type="match status" value="1"/>
</dbReference>
<evidence type="ECO:0000256" key="17">
    <source>
        <dbReference type="SAM" id="MobiDB-lite"/>
    </source>
</evidence>
<dbReference type="Gene3D" id="1.25.10.10">
    <property type="entry name" value="Leucine-rich Repeat Variant"/>
    <property type="match status" value="2"/>
</dbReference>
<evidence type="ECO:0000256" key="11">
    <source>
        <dbReference type="ARBA" id="ARBA00023067"/>
    </source>
</evidence>
<dbReference type="InterPro" id="IPR027410">
    <property type="entry name" value="TCP-1-like_intermed_sf"/>
</dbReference>
<dbReference type="InterPro" id="IPR012720">
    <property type="entry name" value="Chap_CCT_eta"/>
</dbReference>
<dbReference type="CDD" id="cd03340">
    <property type="entry name" value="TCP1_eta"/>
    <property type="match status" value="1"/>
</dbReference>
<dbReference type="FunFam" id="3.30.260.10:FF:000022">
    <property type="entry name" value="T-complex protein 1 subunit eta"/>
    <property type="match status" value="1"/>
</dbReference>
<dbReference type="NCBIfam" id="NF041082">
    <property type="entry name" value="thermosome_alpha"/>
    <property type="match status" value="1"/>
</dbReference>
<dbReference type="FunFam" id="1.10.560.10:FF:000017">
    <property type="entry name" value="T-complex protein 1 subunit eta"/>
    <property type="match status" value="1"/>
</dbReference>
<evidence type="ECO:0000256" key="13">
    <source>
        <dbReference type="ARBA" id="ARBA00023242"/>
    </source>
</evidence>
<evidence type="ECO:0000256" key="8">
    <source>
        <dbReference type="ARBA" id="ARBA00022741"/>
    </source>
</evidence>
<keyword evidence="14" id="KW-0131">Cell cycle</keyword>
<dbReference type="InterPro" id="IPR002194">
    <property type="entry name" value="Chaperonin_TCP-1_CS"/>
</dbReference>
<dbReference type="GO" id="GO:0140662">
    <property type="term" value="F:ATP-dependent protein folding chaperone"/>
    <property type="evidence" value="ECO:0007669"/>
    <property type="project" value="InterPro"/>
</dbReference>
<evidence type="ECO:0000256" key="10">
    <source>
        <dbReference type="ARBA" id="ARBA00022840"/>
    </source>
</evidence>
<dbReference type="PANTHER" id="PTHR14222:SF2">
    <property type="entry name" value="CONDENSIN COMPLEX SUBUNIT 1"/>
    <property type="match status" value="1"/>
</dbReference>
<dbReference type="PANTHER" id="PTHR14222">
    <property type="entry name" value="CONDENSIN"/>
    <property type="match status" value="1"/>
</dbReference>
<dbReference type="InterPro" id="IPR017998">
    <property type="entry name" value="Chaperone_TCP-1"/>
</dbReference>
<dbReference type="GO" id="GO:0007076">
    <property type="term" value="P:mitotic chromosome condensation"/>
    <property type="evidence" value="ECO:0007669"/>
    <property type="project" value="InterPro"/>
</dbReference>
<feature type="domain" description="Condensin complex subunit 1 N-terminal" evidence="19">
    <location>
        <begin position="577"/>
        <end position="732"/>
    </location>
</feature>
<reference evidence="20" key="1">
    <citation type="submission" date="2021-06" db="EMBL/GenBank/DDBJ databases">
        <authorList>
            <person name="Kallberg Y."/>
            <person name="Tangrot J."/>
            <person name="Rosling A."/>
        </authorList>
    </citation>
    <scope>NUCLEOTIDE SEQUENCE</scope>
    <source>
        <strain evidence="20">AZ414A</strain>
    </source>
</reference>
<dbReference type="PROSITE" id="PS00995">
    <property type="entry name" value="TCP1_3"/>
    <property type="match status" value="1"/>
</dbReference>
<keyword evidence="7" id="KW-0132">Cell division</keyword>
<evidence type="ECO:0000313" key="21">
    <source>
        <dbReference type="Proteomes" id="UP000789706"/>
    </source>
</evidence>
<keyword evidence="9" id="KW-0498">Mitosis</keyword>
<keyword evidence="10 16" id="KW-0067">ATP-binding</keyword>
<name>A0A9N9B826_9GLOM</name>
<keyword evidence="12 16" id="KW-0143">Chaperone</keyword>
<dbReference type="FunFam" id="3.50.7.10:FF:000006">
    <property type="entry name" value="T-complex protein 1 subunit eta"/>
    <property type="match status" value="1"/>
</dbReference>
<dbReference type="InterPro" id="IPR032682">
    <property type="entry name" value="Cnd1_C"/>
</dbReference>
<keyword evidence="21" id="KW-1185">Reference proteome</keyword>
<dbReference type="Proteomes" id="UP000789706">
    <property type="component" value="Unassembled WGS sequence"/>
</dbReference>
<evidence type="ECO:0000256" key="9">
    <source>
        <dbReference type="ARBA" id="ARBA00022776"/>
    </source>
</evidence>
<dbReference type="GO" id="GO:0051082">
    <property type="term" value="F:unfolded protein binding"/>
    <property type="evidence" value="ECO:0007669"/>
    <property type="project" value="InterPro"/>
</dbReference>
<proteinExistence type="inferred from homology"/>
<dbReference type="Gene3D" id="3.50.7.10">
    <property type="entry name" value="GroEL"/>
    <property type="match status" value="1"/>
</dbReference>
<dbReference type="InterPro" id="IPR027413">
    <property type="entry name" value="GROEL-like_equatorial_sf"/>
</dbReference>
<comment type="function">
    <text evidence="1">Molecular chaperone; assists the folding of proteins upon ATP hydrolysis.</text>
</comment>
<protein>
    <recommendedName>
        <fullName evidence="15">CCT-eta</fullName>
    </recommendedName>
</protein>
<keyword evidence="11" id="KW-0226">DNA condensation</keyword>
<dbReference type="SUPFAM" id="SSF52029">
    <property type="entry name" value="GroEL apical domain-like"/>
    <property type="match status" value="1"/>
</dbReference>
<feature type="domain" description="Condensin complex subunit 1 C-terminal" evidence="18">
    <location>
        <begin position="1409"/>
        <end position="1570"/>
    </location>
</feature>
<accession>A0A9N9B826</accession>
<feature type="compositionally biased region" description="Basic and acidic residues" evidence="17">
    <location>
        <begin position="1301"/>
        <end position="1315"/>
    </location>
</feature>
<comment type="subcellular location">
    <subcellularLocation>
        <location evidence="3">Cytoplasm</location>
    </subcellularLocation>
    <subcellularLocation>
        <location evidence="2">Nucleus</location>
    </subcellularLocation>
</comment>
<dbReference type="InterPro" id="IPR053374">
    <property type="entry name" value="TCP-1_chaperonin"/>
</dbReference>
<dbReference type="GO" id="GO:0016887">
    <property type="term" value="F:ATP hydrolysis activity"/>
    <property type="evidence" value="ECO:0007669"/>
    <property type="project" value="InterPro"/>
</dbReference>
<feature type="region of interest" description="Disordered" evidence="17">
    <location>
        <begin position="1301"/>
        <end position="1320"/>
    </location>
</feature>
<dbReference type="GO" id="GO:0005524">
    <property type="term" value="F:ATP binding"/>
    <property type="evidence" value="ECO:0007669"/>
    <property type="project" value="UniProtKB-KW"/>
</dbReference>
<sequence>MATRSLPMIQPQIILLKEGTDASQGRGQLLSNINACLAVVDIVRTTLGPRGMDKLIVSDKGEVTISNDGATIMKLLDIVHPAAKTLVDIARSQDAEVGDGTTSVVLLAGELLKEIKGYIEEGVSPHVIIKGYRKAAELEIAVKVERNDEEEFRNLLLKCAKTAMSSKLIHSHEYFFSKMVVDSVLTLDQEDLNEKLIGIKKVPGGAMEDSLLINGVAFKKTFSYAGFEQQPKHFENPKILSLNVELELKAEKDNAEVRVEDVSEYQAIVDAEWSIIFSKLENIAKTGAKVVLSKLPIGDLATQYFADRDIFCAGRVPAEDLNRVVKAVGGSIQSTCSNIEEKHLGTCESFEEKQIGSERFNLFQGCTASKTCTLILRGGAEQFIAEVERSLHDAIMIVKRAIKNNLVVAGGGATEMELSKYLREYSRTIEGKQQLIIGAFARALEVIPRQLCDNAGFDATDILNNLRMKHAHGSIWYGVDINIESVTDSFEAFVWEPVIVKTNSIAAATEAACLILSVDETVRNAQSEQPQAGPPMPRGGAQRAFRGRGRELIKQQDANYFIPNEVFIVELDPTEIDRLINATSNDLEVDNEDTYRDHQVAMEMYGFLLAWLISNAEDKAASKGIVNGTSSTRRTKQTKSKSANITTVNLVEEWDWSAQKPTVLDLILEVLELRINEIWTTSQEINAFISLFTKSAYLMLENIANIKDSNIKVRVFKVLSVCVKDYNHAFGAQTSVIQEIQYYDFLSEPMAEFLHMLSSQYDHTQLAEKILIEISYKEFGDKDAISPKNFSKFLVKLSELSPKLVAKQIGLLIKHLECEPYTMRCGLIEVLGNLITDLANEEQQTPNNLIPVNGFFDLLEERFLDTNSYCRSKVLQTYSKLCDLKTKFPKRRQRLTDLVIKCLEDKANQPRKHSIKLLTKLISTHPFGVIHGGELALKEWEDRLKKVEEELKAIQPPQEISDMGGEIPDEITNITEDLDDQDEIQGMDMDIDMLDESIHQTSSPVDLARLQFTRRYYVDAVRFIHQINTAIPTLCQLLASTSKSEVLEAIDFFVTAHTYKMEFANEGIKKMLHLIWTKDNNDEGKGIRKRLIEKLTSLEQLLSTIMSEDEDAINDLVIAKLWSVYSISKVEIPKAQRRGAIIVLSMLAKAKMDIVQEKIDLLLKVGLGSFGREDLVLAKYTCIALQRLGSLNNNSIRLPFSHQIFCRLKQMIEIQTNSQEWFSLVEQAINTIYLLAEHPDILCEDIIKRKAAHVFVITNQEPFMMHPLQLSQLIFTVGHVAIKHIVHLEFIEAECKRRKAEAESKDKEKSTKNPGDDELEQVVGTAEDEFGEAIVQIREKELLFGEDSLLTVFGPLISNICANNKTYNHRTLQISATLALAKFMCVSSEFCENNLQLLFTILERSSEPTIRSNIIIALGDMTVCFNNIIDENINYLYNRLSDPDSLVKKNTLMVLTHLILKRMIKVKGQLGEMAKCLEDEDQRISDLSRLFFTELASKDNAVYNNLSDIISNLSSGDTPLNEESFKNIMKFLFDFIEKEKHVENVVDKLCQRFKNLDDQRQWHDIAYCLSLLPYKNEKVIRKLIEGMPHYQDKLHEEQVQKFFVEIITKAKSIKPQRPELKQSIDEYEAKIIKEFKNV</sequence>
<keyword evidence="8 16" id="KW-0547">Nucleotide-binding</keyword>
<dbReference type="Pfam" id="PF12717">
    <property type="entry name" value="Cnd1"/>
    <property type="match status" value="1"/>
</dbReference>
<evidence type="ECO:0000256" key="16">
    <source>
        <dbReference type="RuleBase" id="RU004187"/>
    </source>
</evidence>
<dbReference type="EMBL" id="CAJVPK010000908">
    <property type="protein sequence ID" value="CAG8558599.1"/>
    <property type="molecule type" value="Genomic_DNA"/>
</dbReference>
<dbReference type="InterPro" id="IPR011989">
    <property type="entry name" value="ARM-like"/>
</dbReference>
<evidence type="ECO:0000256" key="2">
    <source>
        <dbReference type="ARBA" id="ARBA00004123"/>
    </source>
</evidence>
<keyword evidence="13" id="KW-0539">Nucleus</keyword>
<evidence type="ECO:0000259" key="19">
    <source>
        <dbReference type="Pfam" id="PF12922"/>
    </source>
</evidence>
<dbReference type="InterPro" id="IPR002423">
    <property type="entry name" value="Cpn60/GroEL/TCP-1"/>
</dbReference>
<dbReference type="SUPFAM" id="SSF54849">
    <property type="entry name" value="GroEL-intermediate domain like"/>
    <property type="match status" value="1"/>
</dbReference>
<dbReference type="GO" id="GO:0005634">
    <property type="term" value="C:nucleus"/>
    <property type="evidence" value="ECO:0007669"/>
    <property type="project" value="UniProtKB-SubCell"/>
</dbReference>
<dbReference type="OrthoDB" id="436262at2759"/>
<dbReference type="InterPro" id="IPR027409">
    <property type="entry name" value="GroEL-like_apical_dom_sf"/>
</dbReference>
<evidence type="ECO:0000256" key="7">
    <source>
        <dbReference type="ARBA" id="ARBA00022618"/>
    </source>
</evidence>
<dbReference type="GO" id="GO:0000796">
    <property type="term" value="C:condensin complex"/>
    <property type="evidence" value="ECO:0007669"/>
    <property type="project" value="TreeGrafter"/>
</dbReference>
<dbReference type="GO" id="GO:0051301">
    <property type="term" value="P:cell division"/>
    <property type="evidence" value="ECO:0007669"/>
    <property type="project" value="UniProtKB-KW"/>
</dbReference>
<dbReference type="NCBIfam" id="TIGR02345">
    <property type="entry name" value="chap_CCT_eta"/>
    <property type="match status" value="1"/>
</dbReference>
<evidence type="ECO:0000256" key="14">
    <source>
        <dbReference type="ARBA" id="ARBA00023306"/>
    </source>
</evidence>
<dbReference type="SUPFAM" id="SSF48592">
    <property type="entry name" value="GroEL equatorial domain-like"/>
    <property type="match status" value="1"/>
</dbReference>
<keyword evidence="6" id="KW-0963">Cytoplasm</keyword>
<dbReference type="PROSITE" id="PS00750">
    <property type="entry name" value="TCP1_1"/>
    <property type="match status" value="1"/>
</dbReference>
<dbReference type="SUPFAM" id="SSF48371">
    <property type="entry name" value="ARM repeat"/>
    <property type="match status" value="1"/>
</dbReference>
<dbReference type="GO" id="GO:0010032">
    <property type="term" value="P:meiotic chromosome condensation"/>
    <property type="evidence" value="ECO:0007669"/>
    <property type="project" value="TreeGrafter"/>
</dbReference>
<dbReference type="Gene3D" id="1.10.560.10">
    <property type="entry name" value="GroEL-like equatorial domain"/>
    <property type="match status" value="1"/>
</dbReference>
<evidence type="ECO:0000256" key="6">
    <source>
        <dbReference type="ARBA" id="ARBA00022490"/>
    </source>
</evidence>
<dbReference type="InterPro" id="IPR016024">
    <property type="entry name" value="ARM-type_fold"/>
</dbReference>
<dbReference type="InterPro" id="IPR024324">
    <property type="entry name" value="Condensin_cplx_su1_N"/>
</dbReference>
<dbReference type="Pfam" id="PF00118">
    <property type="entry name" value="Cpn60_TCP1"/>
    <property type="match status" value="1"/>
</dbReference>
<evidence type="ECO:0000256" key="12">
    <source>
        <dbReference type="ARBA" id="ARBA00023186"/>
    </source>
</evidence>
<gene>
    <name evidence="20" type="ORF">DEBURN_LOCUS7471</name>
</gene>
<evidence type="ECO:0000256" key="5">
    <source>
        <dbReference type="ARBA" id="ARBA00011381"/>
    </source>
</evidence>
<comment type="similarity">
    <text evidence="4 16">Belongs to the TCP-1 chaperonin family.</text>
</comment>
<dbReference type="InterPro" id="IPR026971">
    <property type="entry name" value="CND1/NCAPD3"/>
</dbReference>
<dbReference type="Gene3D" id="3.30.260.10">
    <property type="entry name" value="TCP-1-like chaperonin intermediate domain"/>
    <property type="match status" value="1"/>
</dbReference>
<evidence type="ECO:0000256" key="4">
    <source>
        <dbReference type="ARBA" id="ARBA00008020"/>
    </source>
</evidence>
<dbReference type="PRINTS" id="PR00304">
    <property type="entry name" value="TCOMPLEXTCP1"/>
</dbReference>
<dbReference type="InterPro" id="IPR054827">
    <property type="entry name" value="thermosome_alpha"/>
</dbReference>
<evidence type="ECO:0000256" key="15">
    <source>
        <dbReference type="ARBA" id="ARBA00032221"/>
    </source>
</evidence>
<dbReference type="GO" id="GO:0000779">
    <property type="term" value="C:condensed chromosome, centromeric region"/>
    <property type="evidence" value="ECO:0007669"/>
    <property type="project" value="TreeGrafter"/>
</dbReference>
<dbReference type="NCBIfam" id="NF041083">
    <property type="entry name" value="thermosome_beta"/>
    <property type="match status" value="1"/>
</dbReference>
<evidence type="ECO:0000313" key="20">
    <source>
        <dbReference type="EMBL" id="CAG8558599.1"/>
    </source>
</evidence>
<evidence type="ECO:0000256" key="1">
    <source>
        <dbReference type="ARBA" id="ARBA00002912"/>
    </source>
</evidence>
<evidence type="ECO:0000259" key="18">
    <source>
        <dbReference type="Pfam" id="PF12717"/>
    </source>
</evidence>
<evidence type="ECO:0000256" key="3">
    <source>
        <dbReference type="ARBA" id="ARBA00004496"/>
    </source>
</evidence>
<dbReference type="GO" id="GO:0042393">
    <property type="term" value="F:histone binding"/>
    <property type="evidence" value="ECO:0007669"/>
    <property type="project" value="TreeGrafter"/>
</dbReference>
<dbReference type="Pfam" id="PF12922">
    <property type="entry name" value="Cnd1_N"/>
    <property type="match status" value="1"/>
</dbReference>